<evidence type="ECO:0000256" key="1">
    <source>
        <dbReference type="ARBA" id="ARBA00022692"/>
    </source>
</evidence>
<keyword evidence="2 3" id="KW-1133">Transmembrane helix</keyword>
<keyword evidence="5" id="KW-1185">Reference proteome</keyword>
<protein>
    <submittedName>
        <fullName evidence="4">Membrane protein</fullName>
    </submittedName>
</protein>
<organism evidence="4 5">
    <name type="scientific">Oenococcus alcoholitolerans</name>
    <dbReference type="NCBI Taxonomy" id="931074"/>
    <lineage>
        <taxon>Bacteria</taxon>
        <taxon>Bacillati</taxon>
        <taxon>Bacillota</taxon>
        <taxon>Bacilli</taxon>
        <taxon>Lactobacillales</taxon>
        <taxon>Lactobacillaceae</taxon>
        <taxon>Oenococcus</taxon>
    </lineage>
</organism>
<feature type="transmembrane region" description="Helical" evidence="3">
    <location>
        <begin position="12"/>
        <end position="32"/>
    </location>
</feature>
<name>A0ABR4XPN0_9LACO</name>
<feature type="transmembrane region" description="Helical" evidence="3">
    <location>
        <begin position="109"/>
        <end position="130"/>
    </location>
</feature>
<dbReference type="Proteomes" id="UP000030023">
    <property type="component" value="Unassembled WGS sequence"/>
</dbReference>
<proteinExistence type="predicted"/>
<evidence type="ECO:0000256" key="2">
    <source>
        <dbReference type="ARBA" id="ARBA00022989"/>
    </source>
</evidence>
<evidence type="ECO:0000256" key="3">
    <source>
        <dbReference type="SAM" id="Phobius"/>
    </source>
</evidence>
<feature type="transmembrane region" description="Helical" evidence="3">
    <location>
        <begin position="78"/>
        <end position="97"/>
    </location>
</feature>
<gene>
    <name evidence="4" type="ORF">Q757_07535</name>
</gene>
<dbReference type="EMBL" id="AXCV01000393">
    <property type="protein sequence ID" value="KGO27572.1"/>
    <property type="molecule type" value="Genomic_DNA"/>
</dbReference>
<dbReference type="PANTHER" id="PTHR37815:SF3">
    <property type="entry name" value="UPF0397 PROTEIN SPR0429"/>
    <property type="match status" value="1"/>
</dbReference>
<accession>A0ABR4XPN0</accession>
<dbReference type="NCBIfam" id="NF010182">
    <property type="entry name" value="PRK13661.1"/>
    <property type="match status" value="1"/>
</dbReference>
<comment type="caution">
    <text evidence="4">The sequence shown here is derived from an EMBL/GenBank/DDBJ whole genome shotgun (WGS) entry which is preliminary data.</text>
</comment>
<dbReference type="Pfam" id="PF07155">
    <property type="entry name" value="ECF-ribofla_trS"/>
    <property type="match status" value="1"/>
</dbReference>
<evidence type="ECO:0000313" key="4">
    <source>
        <dbReference type="EMBL" id="KGO27572.1"/>
    </source>
</evidence>
<feature type="transmembrane region" description="Helical" evidence="3">
    <location>
        <begin position="47"/>
        <end position="66"/>
    </location>
</feature>
<dbReference type="PANTHER" id="PTHR37815">
    <property type="entry name" value="UPF0397 PROTEIN BC_2624-RELATED"/>
    <property type="match status" value="1"/>
</dbReference>
<sequence>MDKKRSSTSVRNVVAVGIGTAVFFVLMRFAAIPTPISNTTINLAEPWLSLIAAIFGPVVGFLVGFIGHTLNDATAGWGVWWTWVFADGVLGLLLGLVKSRLKLAEGALTSAKIVLFNFWQIISNVIAWFFNRSVR</sequence>
<dbReference type="InterPro" id="IPR009825">
    <property type="entry name" value="ECF_substrate-spec-like"/>
</dbReference>
<dbReference type="Gene3D" id="1.10.1760.20">
    <property type="match status" value="1"/>
</dbReference>
<keyword evidence="3" id="KW-0472">Membrane</keyword>
<evidence type="ECO:0000313" key="5">
    <source>
        <dbReference type="Proteomes" id="UP000030023"/>
    </source>
</evidence>
<keyword evidence="1 3" id="KW-0812">Transmembrane</keyword>
<reference evidence="4 5" key="1">
    <citation type="journal article" date="2014" name="Antonie Van Leeuwenhoek">
        <title>Oenococcus alcoholitolerans sp. nov., a lactic acid bacteria isolated from cachaca and ethanol fermentation processes.</title>
        <authorList>
            <person name="Badotti F."/>
            <person name="Moreira A.P."/>
            <person name="Tonon L.A."/>
            <person name="de Lucena B.T."/>
            <person name="Gomes Fde C."/>
            <person name="Kruger R."/>
            <person name="Thompson C.C."/>
            <person name="de Morais M.A.Jr."/>
            <person name="Rosa C.A."/>
            <person name="Thompson F.L."/>
        </authorList>
    </citation>
    <scope>NUCLEOTIDE SEQUENCE [LARGE SCALE GENOMIC DNA]</scope>
    <source>
        <strain evidence="4 5">UFRJ-M7.2.18</strain>
    </source>
</reference>